<evidence type="ECO:0000313" key="5">
    <source>
        <dbReference type="Proteomes" id="UP000823772"/>
    </source>
</evidence>
<comment type="caution">
    <text evidence="4">The sequence shown here is derived from an EMBL/GenBank/DDBJ whole genome shotgun (WGS) entry which is preliminary data.</text>
</comment>
<dbReference type="InterPro" id="IPR058240">
    <property type="entry name" value="rSAM_sf"/>
</dbReference>
<dbReference type="GO" id="GO:0006779">
    <property type="term" value="P:porphyrin-containing compound biosynthetic process"/>
    <property type="evidence" value="ECO:0007669"/>
    <property type="project" value="InterPro"/>
</dbReference>
<keyword evidence="2" id="KW-0411">Iron-sulfur</keyword>
<protein>
    <recommendedName>
        <fullName evidence="2">Heme chaperone HemW</fullName>
    </recommendedName>
</protein>
<keyword evidence="2" id="KW-0963">Cytoplasm</keyword>
<sequence length="369" mass="40664">MAGIYVHIPFCRSFCIYCDFYSELFSRKGSESFFSSFSEECALRSSWAASSGGIDTLYFGGGTPSLLTLEMLGRMMVCLADNFDLSGLVETTIEVNPDDVCSNPRDWLDGLKGLGFNRVSMGVQSFDDRILKWMNRRHDSKDAVRAYSLLRDAGFDNISVDLIFGFAGLDDDIWMDTLAKTASLPGGAPEHVSAYCMSLEPGSTLTGLYREGKYAGMDDDAAAGQYSMLQKALAEAGYVQYEVSNFARPGKYSRHNSSYWKGVPYLGLGPSAHSLSITPDGRRMRSWNSPDLASYVAGNSLGGYELLTPEEEEEERIMLGLRCVSGARLEKSKAAPLVNDGLLVGLPDGFYRIPDDKLFISEYIIEKLL</sequence>
<dbReference type="Pfam" id="PF04055">
    <property type="entry name" value="Radical_SAM"/>
    <property type="match status" value="1"/>
</dbReference>
<dbReference type="GO" id="GO:0004109">
    <property type="term" value="F:coproporphyrinogen oxidase activity"/>
    <property type="evidence" value="ECO:0007669"/>
    <property type="project" value="InterPro"/>
</dbReference>
<dbReference type="GO" id="GO:0051539">
    <property type="term" value="F:4 iron, 4 sulfur cluster binding"/>
    <property type="evidence" value="ECO:0007669"/>
    <property type="project" value="UniProtKB-UniRule"/>
</dbReference>
<dbReference type="PANTHER" id="PTHR13932">
    <property type="entry name" value="COPROPORPHYRINIGEN III OXIDASE"/>
    <property type="match status" value="1"/>
</dbReference>
<evidence type="ECO:0000259" key="3">
    <source>
        <dbReference type="PROSITE" id="PS51918"/>
    </source>
</evidence>
<comment type="similarity">
    <text evidence="1">Belongs to the anaerobic coproporphyrinogen-III oxidase family. HemW subfamily.</text>
</comment>
<dbReference type="InterPro" id="IPR004559">
    <property type="entry name" value="HemW-like"/>
</dbReference>
<keyword evidence="2" id="KW-0479">Metal-binding</keyword>
<dbReference type="SMART" id="SM00729">
    <property type="entry name" value="Elp3"/>
    <property type="match status" value="1"/>
</dbReference>
<proteinExistence type="inferred from homology"/>
<dbReference type="PROSITE" id="PS51918">
    <property type="entry name" value="RADICAL_SAM"/>
    <property type="match status" value="1"/>
</dbReference>
<gene>
    <name evidence="4" type="primary">hemW</name>
    <name evidence="4" type="ORF">IAC87_05725</name>
</gene>
<evidence type="ECO:0000256" key="1">
    <source>
        <dbReference type="ARBA" id="ARBA00006100"/>
    </source>
</evidence>
<dbReference type="SUPFAM" id="SSF102114">
    <property type="entry name" value="Radical SAM enzymes"/>
    <property type="match status" value="1"/>
</dbReference>
<keyword evidence="2" id="KW-0004">4Fe-4S</keyword>
<organism evidence="4 5">
    <name type="scientific">Candidatus Merdivivens faecigallinarum</name>
    <dbReference type="NCBI Taxonomy" id="2840871"/>
    <lineage>
        <taxon>Bacteria</taxon>
        <taxon>Pseudomonadati</taxon>
        <taxon>Bacteroidota</taxon>
        <taxon>Bacteroidia</taxon>
        <taxon>Bacteroidales</taxon>
        <taxon>Muribaculaceae</taxon>
        <taxon>Muribaculaceae incertae sedis</taxon>
        <taxon>Candidatus Merdivivens</taxon>
    </lineage>
</organism>
<keyword evidence="2" id="KW-0143">Chaperone</keyword>
<dbReference type="InterPro" id="IPR007197">
    <property type="entry name" value="rSAM"/>
</dbReference>
<keyword evidence="2" id="KW-0349">Heme</keyword>
<evidence type="ECO:0000313" key="4">
    <source>
        <dbReference type="EMBL" id="MBO8482028.1"/>
    </source>
</evidence>
<dbReference type="SFLD" id="SFLDS00029">
    <property type="entry name" value="Radical_SAM"/>
    <property type="match status" value="1"/>
</dbReference>
<accession>A0A9D9NQT1</accession>
<keyword evidence="2" id="KW-0949">S-adenosyl-L-methionine</keyword>
<dbReference type="SFLD" id="SFLDG01065">
    <property type="entry name" value="anaerobic_coproporphyrinogen-I"/>
    <property type="match status" value="1"/>
</dbReference>
<dbReference type="InterPro" id="IPR034505">
    <property type="entry name" value="Coproporphyrinogen-III_oxidase"/>
</dbReference>
<reference evidence="4" key="1">
    <citation type="submission" date="2020-10" db="EMBL/GenBank/DDBJ databases">
        <authorList>
            <person name="Gilroy R."/>
        </authorList>
    </citation>
    <scope>NUCLEOTIDE SEQUENCE</scope>
    <source>
        <strain evidence="4">B3-2255</strain>
    </source>
</reference>
<evidence type="ECO:0000256" key="2">
    <source>
        <dbReference type="RuleBase" id="RU364116"/>
    </source>
</evidence>
<dbReference type="CDD" id="cd01335">
    <property type="entry name" value="Radical_SAM"/>
    <property type="match status" value="1"/>
</dbReference>
<comment type="function">
    <text evidence="2">Probably acts as a heme chaperone, transferring heme to an unknown acceptor. Binds one molecule of heme per monomer, possibly covalently. Binds 1 [4Fe-4S] cluster. The cluster is coordinated with 3 cysteines and an exchangeable S-adenosyl-L-methionine.</text>
</comment>
<dbReference type="Proteomes" id="UP000823772">
    <property type="component" value="Unassembled WGS sequence"/>
</dbReference>
<dbReference type="GO" id="GO:0005737">
    <property type="term" value="C:cytoplasm"/>
    <property type="evidence" value="ECO:0007669"/>
    <property type="project" value="UniProtKB-SubCell"/>
</dbReference>
<dbReference type="SFLD" id="SFLDF00562">
    <property type="entry name" value="HemN-like__clustered_with_heat"/>
    <property type="match status" value="1"/>
</dbReference>
<keyword evidence="2" id="KW-0408">Iron</keyword>
<dbReference type="EMBL" id="JADILY010000118">
    <property type="protein sequence ID" value="MBO8482028.1"/>
    <property type="molecule type" value="Genomic_DNA"/>
</dbReference>
<dbReference type="Gene3D" id="3.30.750.200">
    <property type="match status" value="1"/>
</dbReference>
<dbReference type="AlphaFoldDB" id="A0A9D9NQT1"/>
<reference evidence="4" key="2">
    <citation type="journal article" date="2021" name="PeerJ">
        <title>Extensive microbial diversity within the chicken gut microbiome revealed by metagenomics and culture.</title>
        <authorList>
            <person name="Gilroy R."/>
            <person name="Ravi A."/>
            <person name="Getino M."/>
            <person name="Pursley I."/>
            <person name="Horton D.L."/>
            <person name="Alikhan N.F."/>
            <person name="Baker D."/>
            <person name="Gharbi K."/>
            <person name="Hall N."/>
            <person name="Watson M."/>
            <person name="Adriaenssens E.M."/>
            <person name="Foster-Nyarko E."/>
            <person name="Jarju S."/>
            <person name="Secka A."/>
            <person name="Antonio M."/>
            <person name="Oren A."/>
            <person name="Chaudhuri R.R."/>
            <person name="La Ragione R."/>
            <person name="Hildebrand F."/>
            <person name="Pallen M.J."/>
        </authorList>
    </citation>
    <scope>NUCLEOTIDE SEQUENCE</scope>
    <source>
        <strain evidence="4">B3-2255</strain>
    </source>
</reference>
<dbReference type="PANTHER" id="PTHR13932:SF5">
    <property type="entry name" value="RADICAL S-ADENOSYL METHIONINE DOMAIN-CONTAINING PROTEIN 1, MITOCHONDRIAL"/>
    <property type="match status" value="1"/>
</dbReference>
<dbReference type="NCBIfam" id="TIGR00539">
    <property type="entry name" value="hemN_rel"/>
    <property type="match status" value="1"/>
</dbReference>
<comment type="subcellular location">
    <subcellularLocation>
        <location evidence="2">Cytoplasm</location>
    </subcellularLocation>
</comment>
<dbReference type="GO" id="GO:0046872">
    <property type="term" value="F:metal ion binding"/>
    <property type="evidence" value="ECO:0007669"/>
    <property type="project" value="UniProtKB-UniRule"/>
</dbReference>
<dbReference type="InterPro" id="IPR006638">
    <property type="entry name" value="Elp3/MiaA/NifB-like_rSAM"/>
</dbReference>
<feature type="domain" description="Radical SAM core" evidence="3">
    <location>
        <begin position="1"/>
        <end position="236"/>
    </location>
</feature>
<name>A0A9D9NQT1_9BACT</name>